<dbReference type="Proteomes" id="UP000887566">
    <property type="component" value="Unplaced"/>
</dbReference>
<evidence type="ECO:0000313" key="3">
    <source>
        <dbReference type="WBParaSite" id="PSAMB.scaffold391size53556.g5429.t1"/>
    </source>
</evidence>
<feature type="compositionally biased region" description="Polar residues" evidence="1">
    <location>
        <begin position="391"/>
        <end position="404"/>
    </location>
</feature>
<feature type="compositionally biased region" description="Polar residues" evidence="1">
    <location>
        <begin position="567"/>
        <end position="587"/>
    </location>
</feature>
<name>A0A914WER2_9BILA</name>
<feature type="compositionally biased region" description="Low complexity" evidence="1">
    <location>
        <begin position="920"/>
        <end position="934"/>
    </location>
</feature>
<feature type="compositionally biased region" description="Polar residues" evidence="1">
    <location>
        <begin position="840"/>
        <end position="861"/>
    </location>
</feature>
<feature type="region of interest" description="Disordered" evidence="1">
    <location>
        <begin position="305"/>
        <end position="339"/>
    </location>
</feature>
<feature type="compositionally biased region" description="Pro residues" evidence="1">
    <location>
        <begin position="685"/>
        <end position="694"/>
    </location>
</feature>
<sequence>MRRRRVQMHNRINLCASIPSPPHPHASPAKGDRYGPWLLWLHVAGRPLWRPGHVRNITNAADTVATAAAARIVEGLRRRAVSDRRVWSPLLPRLANTRRALYSAANAQPIAYTDAYDACCQFVRSLYYCCQVGIIVRYGKMSNYAYMDGNEMYPDMFIHMKVNIITDGHHNGMILHQSVSTGPDGALHIHTAPEFPQDWSKRGYPGTNNAIRPPPNMDPSRMIGWNDQGTQADEDKEKRRKHRRKHRHDSEKRHRRRMADDADAVSNGSFSEPQPEALAADLDSTPEFIPADDSDTRVRREGRTFPGAVPVFPMNGRYMPAPRRQQREEPEYEEELQSTSDPFVLPDRVRLNVFEEVEPARFADADIKRMESNKRPIIQYPVDTEQETDAEQSASNATGPSDNRLSQRSERRPMYNVIPVETVTDTVTTTTTIEVFRTTNDPNNPTDQLILPPPPVLGGAQLPPQILRADGPAHELFTHTTTETLVNDVALQPPRPAMRRIDQKRIQQPNSSTNSQSNIGQPLQTRRLVKETLIDDPGIPLRTSNDQHYSHSTMPYNDQQRAKFPTERQTFSPPSPGRQSTLTSMPKQTADPLAHPAHLLPTTAPIRLRPDFRNEQSESFSSHSSLASINRRPPFASFDRSPKTQLSMAPMTFADFPSDLPDLPPEISPRHVVRVESLSSLSDHLPPPSPPPPMSRVQQEEQFEHKLPDQSNEREVMGPVDQMFSFDRTQVRVTSAKNRPVFRPPPIPTQIQLQPAHAPQSTTSEGIGFHSDETNYTFPPAPSPLDFSRDHHTAPSGRIHDIYTAKKSPTASPHNSSFDRPPTKASSSSHNSSIDEERSGLSSHAPQSTIREEQTTTTIFNQREIYTIEETRTSNEIPTSSSDDLNSDRRLTASSFGKPDSQQSTLIKNSVIKHNIGGHSSSPSSIDSERSSVSGMMRSKGVTLGRPDMGSEGENLSDYLQSRMTPLGQDLNGLYYVDDSVKSQDSVISEASNRADRSHDYYERHRHEEQILSPPPEPRSFAEMMQMSVSPPPPPAREVRFNPIPSVRRSSSSSNVSLSSMVSAQACQEETSRFAQVLSREPMRYDIQPAYGEARTEPVSVLADRMRQMLEREEESLRLRSTVNSHI</sequence>
<feature type="compositionally biased region" description="Basic and acidic residues" evidence="1">
    <location>
        <begin position="698"/>
        <end position="714"/>
    </location>
</feature>
<accession>A0A914WER2</accession>
<feature type="region of interest" description="Disordered" evidence="1">
    <location>
        <begin position="279"/>
        <end position="298"/>
    </location>
</feature>
<evidence type="ECO:0000313" key="2">
    <source>
        <dbReference type="Proteomes" id="UP000887566"/>
    </source>
</evidence>
<organism evidence="2 3">
    <name type="scientific">Plectus sambesii</name>
    <dbReference type="NCBI Taxonomy" id="2011161"/>
    <lineage>
        <taxon>Eukaryota</taxon>
        <taxon>Metazoa</taxon>
        <taxon>Ecdysozoa</taxon>
        <taxon>Nematoda</taxon>
        <taxon>Chromadorea</taxon>
        <taxon>Plectida</taxon>
        <taxon>Plectina</taxon>
        <taxon>Plectoidea</taxon>
        <taxon>Plectidae</taxon>
        <taxon>Plectus</taxon>
    </lineage>
</organism>
<feature type="region of interest" description="Disordered" evidence="1">
    <location>
        <begin position="678"/>
        <end position="714"/>
    </location>
</feature>
<feature type="region of interest" description="Disordered" evidence="1">
    <location>
        <begin position="534"/>
        <end position="600"/>
    </location>
</feature>
<evidence type="ECO:0000256" key="1">
    <source>
        <dbReference type="SAM" id="MobiDB-lite"/>
    </source>
</evidence>
<feature type="region of interest" description="Disordered" evidence="1">
    <location>
        <begin position="379"/>
        <end position="413"/>
    </location>
</feature>
<protein>
    <submittedName>
        <fullName evidence="3">Uncharacterized protein</fullName>
    </submittedName>
</protein>
<dbReference type="AlphaFoldDB" id="A0A914WER2"/>
<proteinExistence type="predicted"/>
<feature type="compositionally biased region" description="Polar residues" evidence="1">
    <location>
        <begin position="542"/>
        <end position="559"/>
    </location>
</feature>
<feature type="region of interest" description="Disordered" evidence="1">
    <location>
        <begin position="614"/>
        <end position="642"/>
    </location>
</feature>
<feature type="compositionally biased region" description="Polar residues" evidence="1">
    <location>
        <begin position="807"/>
        <end position="818"/>
    </location>
</feature>
<feature type="region of interest" description="Disordered" evidence="1">
    <location>
        <begin position="197"/>
        <end position="274"/>
    </location>
</feature>
<feature type="compositionally biased region" description="Basic residues" evidence="1">
    <location>
        <begin position="238"/>
        <end position="257"/>
    </location>
</feature>
<dbReference type="WBParaSite" id="PSAMB.scaffold391size53556.g5429.t1">
    <property type="protein sequence ID" value="PSAMB.scaffold391size53556.g5429.t1"/>
    <property type="gene ID" value="PSAMB.scaffold391size53556.g5429"/>
</dbReference>
<feature type="compositionally biased region" description="Basic and acidic residues" evidence="1">
    <location>
        <begin position="787"/>
        <end position="804"/>
    </location>
</feature>
<keyword evidence="2" id="KW-1185">Reference proteome</keyword>
<feature type="region of interest" description="Disordered" evidence="1">
    <location>
        <begin position="987"/>
        <end position="1017"/>
    </location>
</feature>
<feature type="region of interest" description="Disordered" evidence="1">
    <location>
        <begin position="736"/>
        <end position="952"/>
    </location>
</feature>
<feature type="compositionally biased region" description="Low complexity" evidence="1">
    <location>
        <begin position="617"/>
        <end position="628"/>
    </location>
</feature>
<feature type="compositionally biased region" description="Basic and acidic residues" evidence="1">
    <location>
        <begin position="993"/>
        <end position="1010"/>
    </location>
</feature>
<feature type="compositionally biased region" description="Polar residues" evidence="1">
    <location>
        <begin position="892"/>
        <end position="908"/>
    </location>
</feature>
<reference evidence="3" key="1">
    <citation type="submission" date="2022-11" db="UniProtKB">
        <authorList>
            <consortium name="WormBaseParasite"/>
        </authorList>
    </citation>
    <scope>IDENTIFICATION</scope>
</reference>